<keyword evidence="1" id="KW-1133">Transmembrane helix</keyword>
<dbReference type="Proteomes" id="UP000280501">
    <property type="component" value="Unassembled WGS sequence"/>
</dbReference>
<reference evidence="2 3" key="1">
    <citation type="submission" date="2018-11" db="EMBL/GenBank/DDBJ databases">
        <title>Sequencing the genomes of 1000 actinobacteria strains.</title>
        <authorList>
            <person name="Klenk H.-P."/>
        </authorList>
    </citation>
    <scope>NUCLEOTIDE SEQUENCE [LARGE SCALE GENOMIC DNA]</scope>
    <source>
        <strain evidence="2 3">DSM 15700</strain>
    </source>
</reference>
<keyword evidence="3" id="KW-1185">Reference proteome</keyword>
<name>A0A3N4YM27_9MICO</name>
<accession>A0A3N4YM27</accession>
<keyword evidence="1" id="KW-0472">Membrane</keyword>
<gene>
    <name evidence="2" type="ORF">EDD34_1077</name>
</gene>
<dbReference type="OrthoDB" id="5149460at2"/>
<dbReference type="EMBL" id="RKQZ01000001">
    <property type="protein sequence ID" value="RPF20486.1"/>
    <property type="molecule type" value="Genomic_DNA"/>
</dbReference>
<protein>
    <submittedName>
        <fullName evidence="2">Uncharacterized protein</fullName>
    </submittedName>
</protein>
<evidence type="ECO:0000313" key="3">
    <source>
        <dbReference type="Proteomes" id="UP000280501"/>
    </source>
</evidence>
<organism evidence="2 3">
    <name type="scientific">Myceligenerans xiligouense</name>
    <dbReference type="NCBI Taxonomy" id="253184"/>
    <lineage>
        <taxon>Bacteria</taxon>
        <taxon>Bacillati</taxon>
        <taxon>Actinomycetota</taxon>
        <taxon>Actinomycetes</taxon>
        <taxon>Micrococcales</taxon>
        <taxon>Promicromonosporaceae</taxon>
        <taxon>Myceligenerans</taxon>
    </lineage>
</organism>
<keyword evidence="1" id="KW-0812">Transmembrane</keyword>
<sequence>MLHTAVQIAETTTEHAAELPLPPLVFGLIAFGSLVAGLLFTFAFRNVNNRHAEVPVSHDDTSH</sequence>
<evidence type="ECO:0000256" key="1">
    <source>
        <dbReference type="SAM" id="Phobius"/>
    </source>
</evidence>
<dbReference type="RefSeq" id="WP_123813646.1">
    <property type="nucleotide sequence ID" value="NZ_RKQZ01000001.1"/>
</dbReference>
<dbReference type="AlphaFoldDB" id="A0A3N4YM27"/>
<proteinExistence type="predicted"/>
<evidence type="ECO:0000313" key="2">
    <source>
        <dbReference type="EMBL" id="RPF20486.1"/>
    </source>
</evidence>
<comment type="caution">
    <text evidence="2">The sequence shown here is derived from an EMBL/GenBank/DDBJ whole genome shotgun (WGS) entry which is preliminary data.</text>
</comment>
<feature type="transmembrane region" description="Helical" evidence="1">
    <location>
        <begin position="24"/>
        <end position="44"/>
    </location>
</feature>